<dbReference type="InterPro" id="IPR036249">
    <property type="entry name" value="Thioredoxin-like_sf"/>
</dbReference>
<dbReference type="OrthoDB" id="5651797at2"/>
<evidence type="ECO:0000256" key="2">
    <source>
        <dbReference type="SAM" id="SignalP"/>
    </source>
</evidence>
<dbReference type="HOGENOM" id="CLU_068456_0_0_6"/>
<keyword evidence="2" id="KW-0732">Signal</keyword>
<dbReference type="InterPro" id="IPR039555">
    <property type="entry name" value="TraF/TrbB"/>
</dbReference>
<keyword evidence="4" id="KW-1185">Reference proteome</keyword>
<sequence>MKRVLCGLLMALASHTALADEIVTPAEPFTGWSWYNEPKKPPEQPRKPQQPAPQAIPDLSKMSPMEQARVLKGYTQEALNRAILYPSRENTATFLRWQKFWTDRASMFSQSFAAAQLSHPDLDYNLEYPHYNSMAPFMQTRDQQTRQSAVEQLAQQYGLFYFYRGSDPIDVQMAGVVADFAKTNGISLIPVSVDGQVAATLPQSRPDTGQSRSMNITHFPALFLVDPRNQNYRALSYGFMTQDDLSKRFLNVATGFKPNS</sequence>
<feature type="compositionally biased region" description="Low complexity" evidence="1">
    <location>
        <begin position="47"/>
        <end position="57"/>
    </location>
</feature>
<dbReference type="NCBIfam" id="TIGR02739">
    <property type="entry name" value="TraF"/>
    <property type="match status" value="1"/>
</dbReference>
<feature type="chain" id="PRO_5002606579" evidence="2">
    <location>
        <begin position="20"/>
        <end position="260"/>
    </location>
</feature>
<evidence type="ECO:0000256" key="1">
    <source>
        <dbReference type="SAM" id="MobiDB-lite"/>
    </source>
</evidence>
<reference evidence="3 4" key="1">
    <citation type="journal article" date="2010" name="J. Bacteriol.">
        <title>Complete genome sequence of Enterobacter cloacae subsp. cloacae type strain ATCC 13047.</title>
        <authorList>
            <person name="Ren Y."/>
            <person name="Ren Y."/>
            <person name="Zhou Z."/>
            <person name="Guo X."/>
            <person name="Li Y."/>
            <person name="Feng L."/>
            <person name="Wang L."/>
        </authorList>
    </citation>
    <scope>NUCLEOTIDE SEQUENCE [LARGE SCALE GENOMIC DNA]</scope>
    <source>
        <strain evidence="4">ATCC 13047 / DSM 30054 / NBRC 13535 / NCTC 10005 / WDCM 00083 / NCDC 279-56</strain>
        <plasmid evidence="3">pECL_A</plasmid>
    </source>
</reference>
<dbReference type="SUPFAM" id="SSF52833">
    <property type="entry name" value="Thioredoxin-like"/>
    <property type="match status" value="1"/>
</dbReference>
<gene>
    <name evidence="3" type="ordered locus">ECL_A170</name>
</gene>
<geneLocation type="plasmid" evidence="3 4">
    <name>pECL_A</name>
</geneLocation>
<feature type="signal peptide" evidence="2">
    <location>
        <begin position="1"/>
        <end position="19"/>
    </location>
</feature>
<dbReference type="AlphaFoldDB" id="A0A0H3CTE1"/>
<dbReference type="eggNOG" id="COG0526">
    <property type="taxonomic scope" value="Bacteria"/>
</dbReference>
<dbReference type="RefSeq" id="WP_013087217.1">
    <property type="nucleotide sequence ID" value="NC_014107.1"/>
</dbReference>
<dbReference type="PATRIC" id="fig|716541.4.peg.141"/>
<dbReference type="EnsemblBacteria" id="ADF64857">
    <property type="protein sequence ID" value="ADF64857"/>
    <property type="gene ID" value="ECL_A170"/>
</dbReference>
<dbReference type="Proteomes" id="UP000002363">
    <property type="component" value="Plasmid pECL_A"/>
</dbReference>
<protein>
    <submittedName>
        <fullName evidence="3">Type IV conjugative transfer system protein TraF</fullName>
    </submittedName>
</protein>
<dbReference type="Pfam" id="PF13728">
    <property type="entry name" value="TraF"/>
    <property type="match status" value="1"/>
</dbReference>
<dbReference type="EMBL" id="CP001919">
    <property type="protein sequence ID" value="ADF64857.1"/>
    <property type="molecule type" value="Genomic_DNA"/>
</dbReference>
<proteinExistence type="predicted"/>
<dbReference type="KEGG" id="enc:ECL_A170"/>
<dbReference type="NCBIfam" id="NF010257">
    <property type="entry name" value="PRK13703.1"/>
    <property type="match status" value="1"/>
</dbReference>
<dbReference type="InterPro" id="IPR014110">
    <property type="entry name" value="TraF"/>
</dbReference>
<name>A0A0H3CTE1_ENTCC</name>
<feature type="region of interest" description="Disordered" evidence="1">
    <location>
        <begin position="33"/>
        <end position="61"/>
    </location>
</feature>
<feature type="compositionally biased region" description="Basic and acidic residues" evidence="1">
    <location>
        <begin position="37"/>
        <end position="46"/>
    </location>
</feature>
<evidence type="ECO:0000313" key="4">
    <source>
        <dbReference type="Proteomes" id="UP000002363"/>
    </source>
</evidence>
<organism evidence="3 4">
    <name type="scientific">Enterobacter cloacae subsp. cloacae (strain ATCC 13047 / DSM 30054 / NBRC 13535 / NCTC 10005 / WDCM 00083 / NCDC 279-56)</name>
    <dbReference type="NCBI Taxonomy" id="716541"/>
    <lineage>
        <taxon>Bacteria</taxon>
        <taxon>Pseudomonadati</taxon>
        <taxon>Pseudomonadota</taxon>
        <taxon>Gammaproteobacteria</taxon>
        <taxon>Enterobacterales</taxon>
        <taxon>Enterobacteriaceae</taxon>
        <taxon>Enterobacter</taxon>
        <taxon>Enterobacter cloacae complex</taxon>
    </lineage>
</organism>
<evidence type="ECO:0000313" key="3">
    <source>
        <dbReference type="EMBL" id="ADF64857.1"/>
    </source>
</evidence>
<accession>A0A0H3CTE1</accession>
<keyword evidence="3" id="KW-0614">Plasmid</keyword>